<keyword evidence="11" id="KW-1185">Reference proteome</keyword>
<dbReference type="Gene3D" id="3.30.2090.10">
    <property type="entry name" value="Multidrug efflux transporter AcrB TolC docking domain, DN and DC subdomains"/>
    <property type="match status" value="2"/>
</dbReference>
<dbReference type="OrthoDB" id="9760604at2"/>
<dbReference type="Gene3D" id="3.30.70.1320">
    <property type="entry name" value="Multidrug efflux transporter AcrB pore domain like"/>
    <property type="match status" value="1"/>
</dbReference>
<dbReference type="PRINTS" id="PR00702">
    <property type="entry name" value="ACRIFLAVINRP"/>
</dbReference>
<dbReference type="PANTHER" id="PTHR32063:SF24">
    <property type="entry name" value="CATION EFFLUX SYSTEM (ACRB_ACRD_ACRF FAMILY)"/>
    <property type="match status" value="1"/>
</dbReference>
<evidence type="ECO:0000256" key="4">
    <source>
        <dbReference type="ARBA" id="ARBA00022448"/>
    </source>
</evidence>
<evidence type="ECO:0000256" key="1">
    <source>
        <dbReference type="ARBA" id="ARBA00004651"/>
    </source>
</evidence>
<feature type="transmembrane region" description="Helical" evidence="9">
    <location>
        <begin position="1043"/>
        <end position="1060"/>
    </location>
</feature>
<dbReference type="NCBIfam" id="TIGR00914">
    <property type="entry name" value="2A0601"/>
    <property type="match status" value="1"/>
</dbReference>
<name>A0A419S4R4_9SPHI</name>
<feature type="transmembrane region" description="Helical" evidence="9">
    <location>
        <begin position="929"/>
        <end position="954"/>
    </location>
</feature>
<keyword evidence="5" id="KW-1003">Cell membrane</keyword>
<feature type="transmembrane region" description="Helical" evidence="9">
    <location>
        <begin position="484"/>
        <end position="507"/>
    </location>
</feature>
<dbReference type="InterPro" id="IPR001036">
    <property type="entry name" value="Acrflvin-R"/>
</dbReference>
<comment type="subcellular location">
    <subcellularLocation>
        <location evidence="1">Cell membrane</location>
        <topology evidence="1">Multi-pass membrane protein</topology>
    </subcellularLocation>
</comment>
<dbReference type="Pfam" id="PF00873">
    <property type="entry name" value="ACR_tran"/>
    <property type="match status" value="1"/>
</dbReference>
<evidence type="ECO:0000256" key="6">
    <source>
        <dbReference type="ARBA" id="ARBA00022692"/>
    </source>
</evidence>
<dbReference type="Pfam" id="PF02321">
    <property type="entry name" value="OEP"/>
    <property type="match status" value="1"/>
</dbReference>
<feature type="transmembrane region" description="Helical" evidence="9">
    <location>
        <begin position="975"/>
        <end position="996"/>
    </location>
</feature>
<dbReference type="GO" id="GO:0015562">
    <property type="term" value="F:efflux transmembrane transporter activity"/>
    <property type="evidence" value="ECO:0007669"/>
    <property type="project" value="InterPro"/>
</dbReference>
<accession>A0A419S4R4</accession>
<feature type="transmembrane region" description="Helical" evidence="9">
    <location>
        <begin position="371"/>
        <end position="393"/>
    </location>
</feature>
<dbReference type="SUPFAM" id="SSF82866">
    <property type="entry name" value="Multidrug efflux transporter AcrB transmembrane domain"/>
    <property type="match status" value="2"/>
</dbReference>
<dbReference type="GO" id="GO:0005886">
    <property type="term" value="C:plasma membrane"/>
    <property type="evidence" value="ECO:0007669"/>
    <property type="project" value="UniProtKB-SubCell"/>
</dbReference>
<feature type="transmembrane region" description="Helical" evidence="9">
    <location>
        <begin position="878"/>
        <end position="897"/>
    </location>
</feature>
<protein>
    <submittedName>
        <fullName evidence="10">Acriflavine resistance protein B</fullName>
    </submittedName>
</protein>
<feature type="transmembrane region" description="Helical" evidence="9">
    <location>
        <begin position="345"/>
        <end position="364"/>
    </location>
</feature>
<evidence type="ECO:0000256" key="3">
    <source>
        <dbReference type="ARBA" id="ARBA00010942"/>
    </source>
</evidence>
<dbReference type="GO" id="GO:0042910">
    <property type="term" value="F:xenobiotic transmembrane transporter activity"/>
    <property type="evidence" value="ECO:0007669"/>
    <property type="project" value="TreeGrafter"/>
</dbReference>
<keyword evidence="7 9" id="KW-1133">Transmembrane helix</keyword>
<evidence type="ECO:0000256" key="9">
    <source>
        <dbReference type="SAM" id="Phobius"/>
    </source>
</evidence>
<comment type="similarity">
    <text evidence="3">Belongs to the resistance-nodulation-cell division (RND) (TC 2.A.6) family.</text>
</comment>
<dbReference type="InterPro" id="IPR027463">
    <property type="entry name" value="AcrB_DN_DC_subdom"/>
</dbReference>
<dbReference type="SUPFAM" id="SSF56954">
    <property type="entry name" value="Outer membrane efflux proteins (OEP)"/>
    <property type="match status" value="1"/>
</dbReference>
<organism evidence="10 11">
    <name type="scientific">Pelobium manganitolerans</name>
    <dbReference type="NCBI Taxonomy" id="1842495"/>
    <lineage>
        <taxon>Bacteria</taxon>
        <taxon>Pseudomonadati</taxon>
        <taxon>Bacteroidota</taxon>
        <taxon>Sphingobacteriia</taxon>
        <taxon>Sphingobacteriales</taxon>
        <taxon>Sphingobacteriaceae</taxon>
        <taxon>Pelobium</taxon>
    </lineage>
</organism>
<keyword evidence="6 9" id="KW-0812">Transmembrane</keyword>
<dbReference type="InterPro" id="IPR003423">
    <property type="entry name" value="OMP_efflux"/>
</dbReference>
<evidence type="ECO:0000313" key="10">
    <source>
        <dbReference type="EMBL" id="RKD15114.1"/>
    </source>
</evidence>
<feature type="transmembrane region" description="Helical" evidence="9">
    <location>
        <begin position="541"/>
        <end position="559"/>
    </location>
</feature>
<dbReference type="EMBL" id="MBTA01000025">
    <property type="protein sequence ID" value="RKD15114.1"/>
    <property type="molecule type" value="Genomic_DNA"/>
</dbReference>
<proteinExistence type="inferred from homology"/>
<dbReference type="SUPFAM" id="SSF82714">
    <property type="entry name" value="Multidrug efflux transporter AcrB TolC docking domain, DN and DC subdomains"/>
    <property type="match status" value="2"/>
</dbReference>
<comment type="caution">
    <text evidence="10">The sequence shown here is derived from an EMBL/GenBank/DDBJ whole genome shotgun (WGS) entry which is preliminary data.</text>
</comment>
<dbReference type="Gene3D" id="1.20.1600.10">
    <property type="entry name" value="Outer membrane efflux proteins (OEP)"/>
    <property type="match status" value="1"/>
</dbReference>
<dbReference type="Gene3D" id="1.20.1640.10">
    <property type="entry name" value="Multidrug efflux transporter AcrB transmembrane domain"/>
    <property type="match status" value="2"/>
</dbReference>
<sequence>MLKKIIEFSIQNKLVIGLFTLALIAWGVYSLKKLPIDAVPDITNNQVQVITLSPSLATQEVERLISFPVEQTMATIPEIEQVRSISRFGLSVVTIVFHDDVDIYWARQQVNEKLSEARNNIPPGLGNPEIAPISTGLGEIYQYVIHAKPGYEKKYNALELRSIQDWIVRRQLLGTPGIAEVNSFGGLLKQYEIALDPDKLRSFNISISNVFDALEQNNQNTGGAYIDKKPNAYFIRSEGLVGSLEDISKIVVENTSNGIPILIKDIATVQIGNSIRYGALTRATKESQGEAVGGIVMMLKGANANEVVKLVQQKIDRINQTLPEGVTVEPYLDRSALVDRAIGTVAKNLIEGALIVIFVLVLFLGNFRAGLVVASVIPLSMLFAISLMNVFGVSGNLMSLGAIDFGLIVDGAVIIVEATMHTLAAHGLVKAYTQKEMDEKVTKSAVRMMSAAAFGQIIILIVYLPILALVGIEGKMFRPMAQTVSFAILGAFILSLTYVPMVSSLLLSKKVSHKKNFSDRMMDFFQRAYSPMIHAALRRRLLVVSSAVVLLIISVFLFMRMGGEFIPTLEEGDFAIETRLLTGSSLSQTIDKVNQASKILVNEFPEVKEVIGKVGAAEIPTDPMPMEATDLTVILKDKGDWVSADSREELAEKMTKALENVPGVTFGVSQPIQLRSNELISGVRQDIGIKIFGDDLQVLTDLSQKVGRIVNTVDGAKDLYLEQATGLPQIVVNIDRDAIARYGLSVGTVNQAISTAFAGQSAGLVYEGERRYDLVVRLSQENRQDIKDVKNIYITAPNGNQVPLDQLADVQFQVGPNQIQREDTKRRIIVGLNVRGRDIASVVEEIQQKINQKVKLPPGYYITYGGQFENLQAAKQRLSIAVPVALLLILLLLYFSFGSVKQSLLIFTAIPMAAIGGVFALLLRGMPFSISAGVGFIALFGVAVLNGIVLITEFNRLNKENKYSLRDIVIKGTAIRLRPVLMTAAVASLGFFPMAISSAAGAEVQKPLATVVIGGLITSTILTLIVLPVLYTYFESFKRKKKGISAAVIAPGIIGLLLWSPTARAQEINVGQPLTMQQAIAIAIQNNQAVKSSQLLINRQQALRGTAIDLGKTNIDLQYGQMNTLEKDNNISVQQNIPYPGLFKNQRNLNQAQTKGAEINLAVTQNELTYQVRSTYTQLAYFLALQELYQNQDTVYRNFRRAASLRYQTGETNLLEQTTAETQYNEIRNQMTKNQSNIAIYTSELQRLLNVMEKPEIIKADFKKVIWNTRILDSAIVYNPQLAYQKQQIDIADKAIGVERAKAAPDFNLGYFNQSIIGSYTVNGQAEYFGSNKRFQGVQAGISIPLFFKPYSSRIKAAKIEKQVAESQFSLFQTNLKGQFNQAYQDMLKDEKSLDYYEESALPNVDLILKQAQIAFQNGEIAYVEFLQALRTYSDIRFNYLETLNQYNQSVYTLQYLIGQ</sequence>
<keyword evidence="8 9" id="KW-0472">Membrane</keyword>
<dbReference type="InterPro" id="IPR004763">
    <property type="entry name" value="CusA-like"/>
</dbReference>
<dbReference type="RefSeq" id="WP_120181982.1">
    <property type="nucleotide sequence ID" value="NZ_MBTA01000025.1"/>
</dbReference>
<feature type="transmembrane region" description="Helical" evidence="9">
    <location>
        <begin position="405"/>
        <end position="429"/>
    </location>
</feature>
<comment type="similarity">
    <text evidence="2">Belongs to the outer membrane factor (OMF) (TC 1.B.17) family.</text>
</comment>
<dbReference type="GO" id="GO:0008324">
    <property type="term" value="F:monoatomic cation transmembrane transporter activity"/>
    <property type="evidence" value="ECO:0007669"/>
    <property type="project" value="InterPro"/>
</dbReference>
<dbReference type="Gene3D" id="3.30.70.1440">
    <property type="entry name" value="Multidrug efflux transporter AcrB pore domain"/>
    <property type="match status" value="1"/>
</dbReference>
<dbReference type="Gene3D" id="3.30.70.1430">
    <property type="entry name" value="Multidrug efflux transporter AcrB pore domain"/>
    <property type="match status" value="2"/>
</dbReference>
<gene>
    <name evidence="10" type="ORF">BCY91_06210</name>
</gene>
<reference evidence="10 11" key="1">
    <citation type="submission" date="2016-07" db="EMBL/GenBank/DDBJ databases">
        <title>Genome of Pelobium manganitolerans.</title>
        <authorList>
            <person name="Wu S."/>
            <person name="Wang G."/>
        </authorList>
    </citation>
    <scope>NUCLEOTIDE SEQUENCE [LARGE SCALE GENOMIC DNA]</scope>
    <source>
        <strain evidence="10 11">YS-25</strain>
    </source>
</reference>
<evidence type="ECO:0000256" key="2">
    <source>
        <dbReference type="ARBA" id="ARBA00007613"/>
    </source>
</evidence>
<evidence type="ECO:0000256" key="8">
    <source>
        <dbReference type="ARBA" id="ARBA00023136"/>
    </source>
</evidence>
<dbReference type="PANTHER" id="PTHR32063">
    <property type="match status" value="1"/>
</dbReference>
<dbReference type="Proteomes" id="UP000283433">
    <property type="component" value="Unassembled WGS sequence"/>
</dbReference>
<evidence type="ECO:0000256" key="5">
    <source>
        <dbReference type="ARBA" id="ARBA00022475"/>
    </source>
</evidence>
<feature type="transmembrane region" description="Helical" evidence="9">
    <location>
        <begin position="450"/>
        <end position="472"/>
    </location>
</feature>
<evidence type="ECO:0000256" key="7">
    <source>
        <dbReference type="ARBA" id="ARBA00022989"/>
    </source>
</evidence>
<dbReference type="SUPFAM" id="SSF82693">
    <property type="entry name" value="Multidrug efflux transporter AcrB pore domain, PN1, PN2, PC1 and PC2 subdomains"/>
    <property type="match status" value="2"/>
</dbReference>
<keyword evidence="4" id="KW-0813">Transport</keyword>
<feature type="transmembrane region" description="Helical" evidence="9">
    <location>
        <begin position="1008"/>
        <end position="1031"/>
    </location>
</feature>
<feature type="transmembrane region" description="Helical" evidence="9">
    <location>
        <begin position="904"/>
        <end position="923"/>
    </location>
</feature>
<evidence type="ECO:0000313" key="11">
    <source>
        <dbReference type="Proteomes" id="UP000283433"/>
    </source>
</evidence>